<comment type="similarity">
    <text evidence="1">Belongs to the jacalin lectin family.</text>
</comment>
<dbReference type="PANTHER" id="PTHR47293:SF74">
    <property type="entry name" value="JACALIN-TYPE LECTIN DOMAIN-CONTAINING PROTEIN"/>
    <property type="match status" value="1"/>
</dbReference>
<dbReference type="SUPFAM" id="SSF51101">
    <property type="entry name" value="Mannose-binding lectins"/>
    <property type="match status" value="3"/>
</dbReference>
<evidence type="ECO:0000313" key="5">
    <source>
        <dbReference type="Proteomes" id="UP000596660"/>
    </source>
</evidence>
<accession>A0A803MX75</accession>
<reference evidence="4" key="2">
    <citation type="submission" date="2021-03" db="UniProtKB">
        <authorList>
            <consortium name="EnsemblPlants"/>
        </authorList>
    </citation>
    <scope>IDENTIFICATION</scope>
</reference>
<keyword evidence="2" id="KW-0430">Lectin</keyword>
<dbReference type="OMA" id="NCIIMES"/>
<protein>
    <recommendedName>
        <fullName evidence="3">Jacalin-type lectin domain-containing protein</fullName>
    </recommendedName>
</protein>
<dbReference type="Proteomes" id="UP000596660">
    <property type="component" value="Unplaced"/>
</dbReference>
<dbReference type="EnsemblPlants" id="AUR62036805-RA">
    <property type="protein sequence ID" value="AUR62036805-RA:cds"/>
    <property type="gene ID" value="AUR62036805"/>
</dbReference>
<name>A0A803MX75_CHEQI</name>
<organism evidence="4 5">
    <name type="scientific">Chenopodium quinoa</name>
    <name type="common">Quinoa</name>
    <dbReference type="NCBI Taxonomy" id="63459"/>
    <lineage>
        <taxon>Eukaryota</taxon>
        <taxon>Viridiplantae</taxon>
        <taxon>Streptophyta</taxon>
        <taxon>Embryophyta</taxon>
        <taxon>Tracheophyta</taxon>
        <taxon>Spermatophyta</taxon>
        <taxon>Magnoliopsida</taxon>
        <taxon>eudicotyledons</taxon>
        <taxon>Gunneridae</taxon>
        <taxon>Pentapetalae</taxon>
        <taxon>Caryophyllales</taxon>
        <taxon>Chenopodiaceae</taxon>
        <taxon>Chenopodioideae</taxon>
        <taxon>Atripliceae</taxon>
        <taxon>Chenopodium</taxon>
    </lineage>
</organism>
<dbReference type="Pfam" id="PF01419">
    <property type="entry name" value="Jacalin"/>
    <property type="match status" value="3"/>
</dbReference>
<evidence type="ECO:0000256" key="2">
    <source>
        <dbReference type="ARBA" id="ARBA00022734"/>
    </source>
</evidence>
<feature type="domain" description="Jacalin-type lectin" evidence="3">
    <location>
        <begin position="513"/>
        <end position="656"/>
    </location>
</feature>
<reference evidence="4" key="1">
    <citation type="journal article" date="2017" name="Nature">
        <title>The genome of Chenopodium quinoa.</title>
        <authorList>
            <person name="Jarvis D.E."/>
            <person name="Ho Y.S."/>
            <person name="Lightfoot D.J."/>
            <person name="Schmoeckel S.M."/>
            <person name="Li B."/>
            <person name="Borm T.J.A."/>
            <person name="Ohyanagi H."/>
            <person name="Mineta K."/>
            <person name="Michell C.T."/>
            <person name="Saber N."/>
            <person name="Kharbatia N.M."/>
            <person name="Rupper R.R."/>
            <person name="Sharp A.R."/>
            <person name="Dally N."/>
            <person name="Boughton B.A."/>
            <person name="Woo Y.H."/>
            <person name="Gao G."/>
            <person name="Schijlen E.G.W.M."/>
            <person name="Guo X."/>
            <person name="Momin A.A."/>
            <person name="Negrao S."/>
            <person name="Al-Babili S."/>
            <person name="Gehring C."/>
            <person name="Roessner U."/>
            <person name="Jung C."/>
            <person name="Murphy K."/>
            <person name="Arold S.T."/>
            <person name="Gojobori T."/>
            <person name="van der Linden C.G."/>
            <person name="van Loo E.N."/>
            <person name="Jellen E.N."/>
            <person name="Maughan P.J."/>
            <person name="Tester M."/>
        </authorList>
    </citation>
    <scope>NUCLEOTIDE SEQUENCE [LARGE SCALE GENOMIC DNA]</scope>
    <source>
        <strain evidence="4">cv. PI 614886</strain>
    </source>
</reference>
<dbReference type="PROSITE" id="PS51752">
    <property type="entry name" value="JACALIN_LECTIN"/>
    <property type="match status" value="3"/>
</dbReference>
<dbReference type="Gramene" id="AUR62036805-RA">
    <property type="protein sequence ID" value="AUR62036805-RA:cds"/>
    <property type="gene ID" value="AUR62036805"/>
</dbReference>
<dbReference type="InterPro" id="IPR001229">
    <property type="entry name" value="Jacalin-like_lectin_dom"/>
</dbReference>
<evidence type="ECO:0000313" key="4">
    <source>
        <dbReference type="EnsemblPlants" id="AUR62036805-RA:cds"/>
    </source>
</evidence>
<dbReference type="SMART" id="SM00915">
    <property type="entry name" value="Jacalin"/>
    <property type="match status" value="3"/>
</dbReference>
<dbReference type="InterPro" id="IPR036404">
    <property type="entry name" value="Jacalin-like_lectin_dom_sf"/>
</dbReference>
<keyword evidence="5" id="KW-1185">Reference proteome</keyword>
<dbReference type="AlphaFoldDB" id="A0A803MX75"/>
<feature type="domain" description="Jacalin-type lectin" evidence="3">
    <location>
        <begin position="309"/>
        <end position="450"/>
    </location>
</feature>
<dbReference type="CDD" id="cd20251">
    <property type="entry name" value="Complex1_LYR_SF"/>
    <property type="match status" value="1"/>
</dbReference>
<proteinExistence type="inferred from homology"/>
<sequence length="683" mass="76868">MPSLQTSLPPELANNVIRLYRECLRRAKYIGAKVRMSFALFRWMWLLLHLTVDSNAAEAPLFFNVPKKMQYNTELLVDLVRQQFRRNMHETDPEKIHKLKDDAARGLINHMLYESEKLSGHYGPFVGVDALSIEYVVITDFSTVTVLAFWWYKILWKELDGERGEAHSIWTVGRSKWFEYDKNGRAIWSDKHGGNNGTRTDQIKLDYPTQYLVSISGFCGSITKGGPVIVRSLSLQTNRKKYGPFGIEQGAPLSLPVNNEMLVGFHGWSSEYLDSIGVYVKSQPQTNLLETHRMLPTTHVRVPGINKKVQSLGPWGGDGGTNFDDGIYTGVREVHIMRSGGLVSIRVCYDQNGKVVWGNKHGGSGGLKLDKIVFDYPYEILTLITGLYGSTILRGPTVVKSLTFHTNKRSYGPFGDPQGFSFSTGSLGAIVGFHGRNGYFVHSLGVHVVESKPVYPHSYPDYDMPNHPYADHYDMPKHVPDRKPVLPQPYADHYDMPKHVVWGMPRQPALYDSGQSGPWGGEGGKSWDDGVYIGVKKIILKRGDAICSIQIQYDEHGHSVWSAPHGIANDACTYHIKFDYPYKVLTSISGSYDILVGDMYRRVIRSLTFHTNKAKYGPYGKPIGTHFSSSNKEGKIVGIHGRSGTFLDAIGVHMQHWVSDELSHQPYSPERGGFTKILNKMYK</sequence>
<evidence type="ECO:0000256" key="1">
    <source>
        <dbReference type="ARBA" id="ARBA00006568"/>
    </source>
</evidence>
<dbReference type="FunFam" id="2.100.10.30:FF:000001">
    <property type="entry name" value="Jacalin-related lectin 33"/>
    <property type="match status" value="2"/>
</dbReference>
<evidence type="ECO:0000259" key="3">
    <source>
        <dbReference type="PROSITE" id="PS51752"/>
    </source>
</evidence>
<dbReference type="CDD" id="cd09612">
    <property type="entry name" value="Jacalin"/>
    <property type="match status" value="3"/>
</dbReference>
<dbReference type="GO" id="GO:0030246">
    <property type="term" value="F:carbohydrate binding"/>
    <property type="evidence" value="ECO:0007669"/>
    <property type="project" value="UniProtKB-KW"/>
</dbReference>
<dbReference type="InterPro" id="IPR033734">
    <property type="entry name" value="Jacalin-like_lectin_dom_plant"/>
</dbReference>
<dbReference type="PANTHER" id="PTHR47293">
    <property type="entry name" value="JACALIN-RELATED LECTIN 3"/>
    <property type="match status" value="1"/>
</dbReference>
<dbReference type="Gene3D" id="2.100.10.30">
    <property type="entry name" value="Jacalin-like lectin domain"/>
    <property type="match status" value="3"/>
</dbReference>
<feature type="domain" description="Jacalin-type lectin" evidence="3">
    <location>
        <begin position="144"/>
        <end position="282"/>
    </location>
</feature>